<feature type="signal peptide" evidence="1">
    <location>
        <begin position="1"/>
        <end position="25"/>
    </location>
</feature>
<dbReference type="InterPro" id="IPR009649">
    <property type="entry name" value="TraU"/>
</dbReference>
<protein>
    <submittedName>
        <fullName evidence="2">Putative lipoprotein</fullName>
    </submittedName>
</protein>
<organism evidence="2">
    <name type="scientific">Yersinia enterocolitica</name>
    <dbReference type="NCBI Taxonomy" id="630"/>
    <lineage>
        <taxon>Bacteria</taxon>
        <taxon>Pseudomonadati</taxon>
        <taxon>Pseudomonadota</taxon>
        <taxon>Gammaproteobacteria</taxon>
        <taxon>Enterobacterales</taxon>
        <taxon>Yersiniaceae</taxon>
        <taxon>Yersinia</taxon>
    </lineage>
</organism>
<keyword evidence="1" id="KW-0732">Signal</keyword>
<proteinExistence type="predicted"/>
<name>F2Q808_YEREN</name>
<dbReference type="InterPro" id="IPR026331">
    <property type="entry name" value="PFL_4710"/>
</dbReference>
<evidence type="ECO:0000256" key="1">
    <source>
        <dbReference type="SAM" id="SignalP"/>
    </source>
</evidence>
<feature type="chain" id="PRO_5003284207" evidence="1">
    <location>
        <begin position="26"/>
        <end position="320"/>
    </location>
</feature>
<accession>F2Q808</accession>
<reference evidence="2" key="1">
    <citation type="submission" date="2009-04" db="EMBL/GenBank/DDBJ databases">
        <title>Novel enterobacterial integrative and conjugative elements (ICEs), including a mobilisable relateive of SPI-7.</title>
        <authorList>
            <person name="Seth-Smith H.M."/>
        </authorList>
    </citation>
    <scope>NUCLEOTIDE SEQUENCE</scope>
    <source>
        <strain evidence="2">Y69</strain>
    </source>
</reference>
<dbReference type="NCBIfam" id="TIGR03756">
    <property type="entry name" value="conj_TIGR03756"/>
    <property type="match status" value="1"/>
</dbReference>
<keyword evidence="2" id="KW-0449">Lipoprotein</keyword>
<sequence length="320" mass="35147">MILSSLRYRRLLPLILWVGSSQCMASVNTASLIASAASASCISWKVKGICYWLLCTPFGCSVKTSVKVEHFTPQVVVSAYNGSGDNPWMEMAAVSRAASGVESGITGMFTGGGQQQMKAPGLRQQNLRYHYADAYGHPATSLIGGHIAGYSCRSAATPFAPYFVSALNTLVWRSGLPESLYPEALIPGQRELGSQSNANMWGNIYPRSGFVTQQDSYKSAAVVAQRVADIITRYGQLHVYQPLVGQSSPGYWPPEPVRENTGTQNHKWQRLVPKISISCAIFPDINHPIAEDGNYAWALWQPYRCCQRRGQTFLFSTDFS</sequence>
<dbReference type="Pfam" id="PF06834">
    <property type="entry name" value="TraU"/>
    <property type="match status" value="1"/>
</dbReference>
<dbReference type="EMBL" id="FN298493">
    <property type="protein sequence ID" value="CAX67735.1"/>
    <property type="molecule type" value="Genomic_DNA"/>
</dbReference>
<gene>
    <name evidence="2" type="ORF">Y69_0105</name>
</gene>
<evidence type="ECO:0000313" key="2">
    <source>
        <dbReference type="EMBL" id="CAX67735.1"/>
    </source>
</evidence>
<dbReference type="AlphaFoldDB" id="F2Q808"/>